<organism evidence="1 2">
    <name type="scientific">Cronobacter condimenti 1330</name>
    <dbReference type="NCBI Taxonomy" id="1073999"/>
    <lineage>
        <taxon>Bacteria</taxon>
        <taxon>Pseudomonadati</taxon>
        <taxon>Pseudomonadota</taxon>
        <taxon>Gammaproteobacteria</taxon>
        <taxon>Enterobacterales</taxon>
        <taxon>Enterobacteriaceae</taxon>
        <taxon>Cronobacter</taxon>
    </lineage>
</organism>
<gene>
    <name evidence="1" type="ORF">BN137_4269</name>
</gene>
<proteinExistence type="predicted"/>
<dbReference type="AlphaFoldDB" id="K8A421"/>
<name>K8A421_9ENTR</name>
<evidence type="ECO:0000313" key="2">
    <source>
        <dbReference type="Proteomes" id="UP000009340"/>
    </source>
</evidence>
<dbReference type="EMBL" id="CAKW01000152">
    <property type="protein sequence ID" value="CCJ74863.1"/>
    <property type="molecule type" value="Genomic_DNA"/>
</dbReference>
<sequence length="40" mass="4432">MFAKPAAWRVFYCLRVNATQKNNRQQAGGFKPFGLTGLSG</sequence>
<reference evidence="1" key="1">
    <citation type="submission" date="2012-07" db="EMBL/GenBank/DDBJ databases">
        <authorList>
            <person name="Cummings C."/>
        </authorList>
    </citation>
    <scope>NUCLEOTIDE SEQUENCE</scope>
    <source>
        <strain evidence="1">1330</strain>
    </source>
</reference>
<evidence type="ECO:0000313" key="1">
    <source>
        <dbReference type="EMBL" id="CCJ74863.1"/>
    </source>
</evidence>
<protein>
    <submittedName>
        <fullName evidence="1">Uncharacterized protein</fullName>
    </submittedName>
</protein>
<comment type="caution">
    <text evidence="1">The sequence shown here is derived from an EMBL/GenBank/DDBJ whole genome shotgun (WGS) entry which is preliminary data.</text>
</comment>
<dbReference type="Proteomes" id="UP000009340">
    <property type="component" value="Unassembled WGS sequence"/>
</dbReference>
<accession>K8A421</accession>